<evidence type="ECO:0000256" key="2">
    <source>
        <dbReference type="ARBA" id="ARBA00008333"/>
    </source>
</evidence>
<protein>
    <submittedName>
        <fullName evidence="7">FTR1 family iron permease</fullName>
    </submittedName>
</protein>
<comment type="caution">
    <text evidence="7">The sequence shown here is derived from an EMBL/GenBank/DDBJ whole genome shotgun (WGS) entry which is preliminary data.</text>
</comment>
<dbReference type="AlphaFoldDB" id="A0A2A3MF94"/>
<feature type="transmembrane region" description="Helical" evidence="6">
    <location>
        <begin position="73"/>
        <end position="92"/>
    </location>
</feature>
<keyword evidence="4 6" id="KW-1133">Transmembrane helix</keyword>
<feature type="transmembrane region" description="Helical" evidence="6">
    <location>
        <begin position="40"/>
        <end position="61"/>
    </location>
</feature>
<feature type="transmembrane region" description="Helical" evidence="6">
    <location>
        <begin position="141"/>
        <end position="161"/>
    </location>
</feature>
<dbReference type="Pfam" id="PF03239">
    <property type="entry name" value="FTR1"/>
    <property type="match status" value="1"/>
</dbReference>
<dbReference type="InterPro" id="IPR004923">
    <property type="entry name" value="FTR1/Fip1/EfeU"/>
</dbReference>
<keyword evidence="5 6" id="KW-0472">Membrane</keyword>
<comment type="subcellular location">
    <subcellularLocation>
        <location evidence="1">Membrane</location>
        <topology evidence="1">Multi-pass membrane protein</topology>
    </subcellularLocation>
</comment>
<feature type="transmembrane region" description="Helical" evidence="6">
    <location>
        <begin position="6"/>
        <end position="26"/>
    </location>
</feature>
<sequence length="276" mass="29239">MTQALLIVWRESVEALLVIGLLYAWLQRLPARHRPQGKRALWLGVLAGTGLALLLAALMLLAGTSLSGPAGEWFQVAMAAVASALVLQMVIWMAGSNATPQSRSAPSHPGAVALLATLAIAREGSEIALFLYGAAASSGSAGMLTGALTGLLVGVLSFAILQRGSRLLNWRRFFQLSTLLLTLLGGAMLMSAVDRASSLLMGLELPAAAYDWLGNAMWDSSTLLDDSSRAGALFASLTGYRAHPPLPGLLMLASYWLLAWWGCHARRVRYAGQLSV</sequence>
<dbReference type="EMBL" id="NTMR01000019">
    <property type="protein sequence ID" value="PBK03442.1"/>
    <property type="molecule type" value="Genomic_DNA"/>
</dbReference>
<evidence type="ECO:0000256" key="1">
    <source>
        <dbReference type="ARBA" id="ARBA00004141"/>
    </source>
</evidence>
<evidence type="ECO:0000256" key="4">
    <source>
        <dbReference type="ARBA" id="ARBA00022989"/>
    </source>
</evidence>
<evidence type="ECO:0000256" key="3">
    <source>
        <dbReference type="ARBA" id="ARBA00022692"/>
    </source>
</evidence>
<dbReference type="GO" id="GO:0015093">
    <property type="term" value="F:ferrous iron transmembrane transporter activity"/>
    <property type="evidence" value="ECO:0007669"/>
    <property type="project" value="TreeGrafter"/>
</dbReference>
<comment type="similarity">
    <text evidence="2">Belongs to the oxidase-dependent Fe transporter (OFeT) (TC 9.A.10.1) family.</text>
</comment>
<dbReference type="GO" id="GO:0033573">
    <property type="term" value="C:high-affinity iron permease complex"/>
    <property type="evidence" value="ECO:0007669"/>
    <property type="project" value="InterPro"/>
</dbReference>
<proteinExistence type="inferred from homology"/>
<dbReference type="PANTHER" id="PTHR31632:SF2">
    <property type="entry name" value="PLASMA MEMBRANE IRON PERMEASE"/>
    <property type="match status" value="1"/>
</dbReference>
<reference evidence="7 8" key="1">
    <citation type="submission" date="2017-09" db="EMBL/GenBank/DDBJ databases">
        <title>Pseudomonas abyssi sp. nov. isolated from Abyssopelagic Water.</title>
        <authorList>
            <person name="Wei Y."/>
        </authorList>
    </citation>
    <scope>NUCLEOTIDE SEQUENCE [LARGE SCALE GENOMIC DNA]</scope>
    <source>
        <strain evidence="7 8">MT5</strain>
    </source>
</reference>
<evidence type="ECO:0000313" key="7">
    <source>
        <dbReference type="EMBL" id="PBK03442.1"/>
    </source>
</evidence>
<name>A0A2A3MF94_9PSED</name>
<feature type="transmembrane region" description="Helical" evidence="6">
    <location>
        <begin position="246"/>
        <end position="263"/>
    </location>
</feature>
<dbReference type="Proteomes" id="UP000242313">
    <property type="component" value="Unassembled WGS sequence"/>
</dbReference>
<organism evidence="7 8">
    <name type="scientific">Pseudomonas abyssi</name>
    <dbReference type="NCBI Taxonomy" id="170540"/>
    <lineage>
        <taxon>Bacteria</taxon>
        <taxon>Pseudomonadati</taxon>
        <taxon>Pseudomonadota</taxon>
        <taxon>Gammaproteobacteria</taxon>
        <taxon>Pseudomonadales</taxon>
        <taxon>Pseudomonadaceae</taxon>
        <taxon>Pseudomonas</taxon>
    </lineage>
</organism>
<keyword evidence="8" id="KW-1185">Reference proteome</keyword>
<evidence type="ECO:0000256" key="6">
    <source>
        <dbReference type="SAM" id="Phobius"/>
    </source>
</evidence>
<feature type="transmembrane region" description="Helical" evidence="6">
    <location>
        <begin position="173"/>
        <end position="193"/>
    </location>
</feature>
<gene>
    <name evidence="7" type="ORF">CNQ84_14335</name>
</gene>
<evidence type="ECO:0000256" key="5">
    <source>
        <dbReference type="ARBA" id="ARBA00023136"/>
    </source>
</evidence>
<dbReference type="RefSeq" id="WP_096005526.1">
    <property type="nucleotide sequence ID" value="NZ_NTMR01000019.1"/>
</dbReference>
<keyword evidence="3 6" id="KW-0812">Transmembrane</keyword>
<evidence type="ECO:0000313" key="8">
    <source>
        <dbReference type="Proteomes" id="UP000242313"/>
    </source>
</evidence>
<dbReference type="PANTHER" id="PTHR31632">
    <property type="entry name" value="IRON TRANSPORTER FTH1"/>
    <property type="match status" value="1"/>
</dbReference>
<accession>A0A2A3MF94</accession>